<gene>
    <name evidence="2" type="ORF">SAMN02745213_01918</name>
</gene>
<dbReference type="EMBL" id="FUXX01000040">
    <property type="protein sequence ID" value="SKA67153.1"/>
    <property type="molecule type" value="Genomic_DNA"/>
</dbReference>
<evidence type="ECO:0000313" key="3">
    <source>
        <dbReference type="Proteomes" id="UP000242432"/>
    </source>
</evidence>
<sequence length="189" mass="21050">MNENTDESKFKKAYRDKVNFKTFSETDSDKYVNSRFSLLRELATEAAPKESNIKTAASVRELLSVKPQEPEKTSKVNLSSVALQTNRTSSLKSFLVENTESSYQNKVSPLTDDPAPVKKTAPKKEALIAEEEVKVPPKKEGTPSVTDSIPDVSSQSRPFAGLFRSSVTSEFKGHKNDSLQDLYKRLLNS</sequence>
<keyword evidence="3" id="KW-1185">Reference proteome</keyword>
<dbReference type="Proteomes" id="UP000242432">
    <property type="component" value="Unassembled WGS sequence"/>
</dbReference>
<feature type="compositionally biased region" description="Polar residues" evidence="1">
    <location>
        <begin position="143"/>
        <end position="157"/>
    </location>
</feature>
<protein>
    <submittedName>
        <fullName evidence="2">Uncharacterized protein</fullName>
    </submittedName>
</protein>
<dbReference type="RefSeq" id="WP_078929278.1">
    <property type="nucleotide sequence ID" value="NZ_FUXX01000040.1"/>
</dbReference>
<evidence type="ECO:0000256" key="1">
    <source>
        <dbReference type="SAM" id="MobiDB-lite"/>
    </source>
</evidence>
<accession>A0A1T4VQ90</accession>
<proteinExistence type="predicted"/>
<reference evidence="3" key="1">
    <citation type="submission" date="2017-02" db="EMBL/GenBank/DDBJ databases">
        <authorList>
            <person name="Varghese N."/>
            <person name="Submissions S."/>
        </authorList>
    </citation>
    <scope>NUCLEOTIDE SEQUENCE [LARGE SCALE GENOMIC DNA]</scope>
    <source>
        <strain evidence="3">DSM 3072</strain>
    </source>
</reference>
<feature type="region of interest" description="Disordered" evidence="1">
    <location>
        <begin position="102"/>
        <end position="157"/>
    </location>
</feature>
<evidence type="ECO:0000313" key="2">
    <source>
        <dbReference type="EMBL" id="SKA67153.1"/>
    </source>
</evidence>
<dbReference type="AlphaFoldDB" id="A0A1T4VQ90"/>
<organism evidence="2 3">
    <name type="scientific">Succinivibrio dextrinosolvens DSM 3072</name>
    <dbReference type="NCBI Taxonomy" id="1123324"/>
    <lineage>
        <taxon>Bacteria</taxon>
        <taxon>Pseudomonadati</taxon>
        <taxon>Pseudomonadota</taxon>
        <taxon>Gammaproteobacteria</taxon>
        <taxon>Aeromonadales</taxon>
        <taxon>Succinivibrionaceae</taxon>
        <taxon>Succinivibrio</taxon>
    </lineage>
</organism>
<name>A0A1T4VQ90_9GAMM</name>
<feature type="compositionally biased region" description="Basic and acidic residues" evidence="1">
    <location>
        <begin position="122"/>
        <end position="141"/>
    </location>
</feature>